<dbReference type="AlphaFoldDB" id="A0A4R7PA14"/>
<protein>
    <submittedName>
        <fullName evidence="1">Methionine biosynthesis protein MetW</fullName>
    </submittedName>
</protein>
<dbReference type="InterPro" id="IPR029063">
    <property type="entry name" value="SAM-dependent_MTases_sf"/>
</dbReference>
<dbReference type="NCBIfam" id="TIGR02081">
    <property type="entry name" value="metW"/>
    <property type="match status" value="1"/>
</dbReference>
<dbReference type="RefSeq" id="WP_133879492.1">
    <property type="nucleotide sequence ID" value="NZ_MWIN01000023.1"/>
</dbReference>
<dbReference type="Pfam" id="PF07021">
    <property type="entry name" value="MetW"/>
    <property type="match status" value="1"/>
</dbReference>
<name>A0A4R7PA14_9GAMM</name>
<keyword evidence="2" id="KW-1185">Reference proteome</keyword>
<gene>
    <name evidence="1" type="ORF">DFR24_0211</name>
</gene>
<dbReference type="Proteomes" id="UP000295341">
    <property type="component" value="Unassembled WGS sequence"/>
</dbReference>
<evidence type="ECO:0000313" key="2">
    <source>
        <dbReference type="Proteomes" id="UP000295341"/>
    </source>
</evidence>
<organism evidence="1 2">
    <name type="scientific">Panacagrimonas perspica</name>
    <dbReference type="NCBI Taxonomy" id="381431"/>
    <lineage>
        <taxon>Bacteria</taxon>
        <taxon>Pseudomonadati</taxon>
        <taxon>Pseudomonadota</taxon>
        <taxon>Gammaproteobacteria</taxon>
        <taxon>Nevskiales</taxon>
        <taxon>Nevskiaceae</taxon>
        <taxon>Panacagrimonas</taxon>
    </lineage>
</organism>
<proteinExistence type="predicted"/>
<evidence type="ECO:0000313" key="1">
    <source>
        <dbReference type="EMBL" id="TDU30854.1"/>
    </source>
</evidence>
<dbReference type="SUPFAM" id="SSF53335">
    <property type="entry name" value="S-adenosyl-L-methionine-dependent methyltransferases"/>
    <property type="match status" value="1"/>
</dbReference>
<dbReference type="EMBL" id="SOBT01000008">
    <property type="protein sequence ID" value="TDU30854.1"/>
    <property type="molecule type" value="Genomic_DNA"/>
</dbReference>
<reference evidence="1 2" key="1">
    <citation type="submission" date="2019-03" db="EMBL/GenBank/DDBJ databases">
        <title>Genomic Encyclopedia of Type Strains, Phase IV (KMG-IV): sequencing the most valuable type-strain genomes for metagenomic binning, comparative biology and taxonomic classification.</title>
        <authorList>
            <person name="Goeker M."/>
        </authorList>
    </citation>
    <scope>NUCLEOTIDE SEQUENCE [LARGE SCALE GENOMIC DNA]</scope>
    <source>
        <strain evidence="1 2">DSM 26377</strain>
    </source>
</reference>
<dbReference type="CDD" id="cd02440">
    <property type="entry name" value="AdoMet_MTases"/>
    <property type="match status" value="1"/>
</dbReference>
<sequence length="208" mass="23387">MTPPSPLVDGSLRPDLAVISEWIEPGSRILDLGCGDGTLLDHLARTRQVRGYGLEIDPDKLSACVARGVNAIQADVDDGLKDFATDSFDYVVLTQTLQALVRPDLALTEILRVGRRAIVTFPNFGHWRVRTQLLMGHMPLTKSLPDQWYDTPNIHLCTVQDFEALCTARRWTCVRRSLLDRALRQGKRITAWPNLFAEVALYMLEDDT</sequence>
<dbReference type="Gene3D" id="3.40.50.150">
    <property type="entry name" value="Vaccinia Virus protein VP39"/>
    <property type="match status" value="1"/>
</dbReference>
<comment type="caution">
    <text evidence="1">The sequence shown here is derived from an EMBL/GenBank/DDBJ whole genome shotgun (WGS) entry which is preliminary data.</text>
</comment>
<dbReference type="OrthoDB" id="9792690at2"/>
<accession>A0A4R7PA14</accession>
<dbReference type="InterPro" id="IPR010743">
    <property type="entry name" value="Methionine_synth_MetW"/>
</dbReference>